<sequence length="44" mass="5334">MDIYDTEQHCLYSMDDQRIRHGGCFPVEDFIDGFWRPAQQYSDF</sequence>
<dbReference type="Pfam" id="PF07358">
    <property type="entry name" value="DUF1482"/>
    <property type="match status" value="1"/>
</dbReference>
<reference evidence="1 2" key="1">
    <citation type="journal article" date="2011" name="J. Bacteriol.">
        <title>Comparative genomics of 28 Salmonella enterica isolates: evidence for CRISPR-mediated adaptive sublineage evolution.</title>
        <authorList>
            <person name="Fricke W.F."/>
            <person name="Mammel M.K."/>
            <person name="McDermott P.F."/>
            <person name="Tartera C."/>
            <person name="White D.G."/>
            <person name="Leclerc J.E."/>
            <person name="Ravel J."/>
            <person name="Cebula T.A."/>
        </authorList>
    </citation>
    <scope>NUCLEOTIDE SEQUENCE [LARGE SCALE GENOMIC DNA]</scope>
    <source>
        <strain evidence="1 2">SL254</strain>
    </source>
</reference>
<name>A0A0H3BRV8_SALNS</name>
<dbReference type="Proteomes" id="UP000008824">
    <property type="component" value="Chromosome"/>
</dbReference>
<gene>
    <name evidence="1" type="ordered locus">SNSL254_A1991</name>
</gene>
<protein>
    <submittedName>
        <fullName evidence="1">Conserved domain protein</fullName>
    </submittedName>
</protein>
<organism evidence="1 2">
    <name type="scientific">Salmonella newport (strain SL254)</name>
    <dbReference type="NCBI Taxonomy" id="423368"/>
    <lineage>
        <taxon>Bacteria</taxon>
        <taxon>Pseudomonadati</taxon>
        <taxon>Pseudomonadota</taxon>
        <taxon>Gammaproteobacteria</taxon>
        <taxon>Enterobacterales</taxon>
        <taxon>Enterobacteriaceae</taxon>
        <taxon>Salmonella</taxon>
    </lineage>
</organism>
<evidence type="ECO:0000313" key="1">
    <source>
        <dbReference type="EMBL" id="ACF64299.1"/>
    </source>
</evidence>
<dbReference type="EMBL" id="CP001113">
    <property type="protein sequence ID" value="ACF64299.1"/>
    <property type="molecule type" value="Genomic_DNA"/>
</dbReference>
<proteinExistence type="predicted"/>
<dbReference type="AlphaFoldDB" id="A0A0H3BRV8"/>
<evidence type="ECO:0000313" key="2">
    <source>
        <dbReference type="Proteomes" id="UP000008824"/>
    </source>
</evidence>
<dbReference type="HOGENOM" id="CLU_187539_1_0_6"/>
<dbReference type="InterPro" id="IPR009954">
    <property type="entry name" value="DUF1482"/>
</dbReference>
<accession>A0A0H3BRV8</accession>
<dbReference type="KEGG" id="see:SNSL254_A1991"/>